<feature type="region of interest" description="Disordered" evidence="1">
    <location>
        <begin position="80"/>
        <end position="104"/>
    </location>
</feature>
<dbReference type="AlphaFoldDB" id="A0ABD3K6U5"/>
<evidence type="ECO:0000256" key="1">
    <source>
        <dbReference type="SAM" id="MobiDB-lite"/>
    </source>
</evidence>
<protein>
    <submittedName>
        <fullName evidence="2">Uncharacterized protein</fullName>
    </submittedName>
</protein>
<name>A0ABD3K6U5_EUCGL</name>
<proteinExistence type="predicted"/>
<dbReference type="Proteomes" id="UP001634007">
    <property type="component" value="Unassembled WGS sequence"/>
</dbReference>
<comment type="caution">
    <text evidence="2">The sequence shown here is derived from an EMBL/GenBank/DDBJ whole genome shotgun (WGS) entry which is preliminary data.</text>
</comment>
<evidence type="ECO:0000313" key="2">
    <source>
        <dbReference type="EMBL" id="KAL3735418.1"/>
    </source>
</evidence>
<sequence length="104" mass="11394">MLVDNVMDDGAESSLLRIRSPAEASENQLGTTRWVYRCAHSNSVRTESRDSSGSKLPASTGFRRKCRFESELWTVGVSPESAFRPMPTSTGPAHFGLQKLGNCS</sequence>
<keyword evidence="3" id="KW-1185">Reference proteome</keyword>
<organism evidence="2 3">
    <name type="scientific">Eucalyptus globulus</name>
    <name type="common">Tasmanian blue gum</name>
    <dbReference type="NCBI Taxonomy" id="34317"/>
    <lineage>
        <taxon>Eukaryota</taxon>
        <taxon>Viridiplantae</taxon>
        <taxon>Streptophyta</taxon>
        <taxon>Embryophyta</taxon>
        <taxon>Tracheophyta</taxon>
        <taxon>Spermatophyta</taxon>
        <taxon>Magnoliopsida</taxon>
        <taxon>eudicotyledons</taxon>
        <taxon>Gunneridae</taxon>
        <taxon>Pentapetalae</taxon>
        <taxon>rosids</taxon>
        <taxon>malvids</taxon>
        <taxon>Myrtales</taxon>
        <taxon>Myrtaceae</taxon>
        <taxon>Myrtoideae</taxon>
        <taxon>Eucalypteae</taxon>
        <taxon>Eucalyptus</taxon>
    </lineage>
</organism>
<gene>
    <name evidence="2" type="ORF">ACJRO7_024533</name>
</gene>
<reference evidence="2 3" key="1">
    <citation type="submission" date="2024-11" db="EMBL/GenBank/DDBJ databases">
        <title>Chromosome-level genome assembly of Eucalyptus globulus Labill. provides insights into its genome evolution.</title>
        <authorList>
            <person name="Li X."/>
        </authorList>
    </citation>
    <scope>NUCLEOTIDE SEQUENCE [LARGE SCALE GENOMIC DNA]</scope>
    <source>
        <strain evidence="2">CL2024</strain>
        <tissue evidence="2">Fresh tender leaves</tissue>
    </source>
</reference>
<dbReference type="EMBL" id="JBJKBG010000006">
    <property type="protein sequence ID" value="KAL3735418.1"/>
    <property type="molecule type" value="Genomic_DNA"/>
</dbReference>
<accession>A0ABD3K6U5</accession>
<evidence type="ECO:0000313" key="3">
    <source>
        <dbReference type="Proteomes" id="UP001634007"/>
    </source>
</evidence>